<protein>
    <submittedName>
        <fullName evidence="4">Uncharacterized protein</fullName>
    </submittedName>
</protein>
<dbReference type="SUPFAM" id="SSF50978">
    <property type="entry name" value="WD40 repeat-like"/>
    <property type="match status" value="1"/>
</dbReference>
<reference evidence="5" key="1">
    <citation type="submission" date="2020-06" db="EMBL/GenBank/DDBJ databases">
        <title>Nostoc edaphicum CCNP1411 genome.</title>
        <authorList>
            <person name="Fidor A."/>
            <person name="Grabski M."/>
            <person name="Gawor J."/>
            <person name="Gromadka R."/>
            <person name="Wegrzyn G."/>
            <person name="Mazur-Marzec H."/>
        </authorList>
    </citation>
    <scope>NUCLEOTIDE SEQUENCE [LARGE SCALE GENOMIC DNA]</scope>
    <source>
        <strain evidence="5">CCNP1411</strain>
    </source>
</reference>
<dbReference type="SMART" id="SM00320">
    <property type="entry name" value="WD40"/>
    <property type="match status" value="5"/>
</dbReference>
<evidence type="ECO:0000313" key="4">
    <source>
        <dbReference type="EMBL" id="QMS89128.1"/>
    </source>
</evidence>
<feature type="repeat" description="WD" evidence="3">
    <location>
        <begin position="103"/>
        <end position="125"/>
    </location>
</feature>
<dbReference type="RefSeq" id="WP_181932185.1">
    <property type="nucleotide sequence ID" value="NZ_CP054698.1"/>
</dbReference>
<evidence type="ECO:0000256" key="2">
    <source>
        <dbReference type="ARBA" id="ARBA00022737"/>
    </source>
</evidence>
<dbReference type="InterPro" id="IPR020472">
    <property type="entry name" value="WD40_PAC1"/>
</dbReference>
<dbReference type="PROSITE" id="PS50294">
    <property type="entry name" value="WD_REPEATS_REGION"/>
    <property type="match status" value="1"/>
</dbReference>
<dbReference type="Proteomes" id="UP000514713">
    <property type="component" value="Chromosome"/>
</dbReference>
<dbReference type="PANTHER" id="PTHR19879:SF9">
    <property type="entry name" value="TRANSCRIPTION INITIATION FACTOR TFIID SUBUNIT 5"/>
    <property type="match status" value="1"/>
</dbReference>
<sequence length="338" mass="37660">MKDEFFSYGLDNKASLPSLKLSEDERKKYLSPLKLFKVLRSHKIRNSDMGVAQIAIDELQGILACSSRDGKVSIWHLLSGELIASYSHERNAGAVVIGEKGDVISGGSDNRIKIWNYFSNQLSRTLETPSAVGCLSINLRANYLAAAINYSHQVKVIVWNLKSFEQIAEISDERFWDFDLLAFNDTGERLYARGGLGENRVWEMPSTKLIRAFPDSHYGEVSYCSIDDRGRILATASDRHNEVYLWDTMSGKRIQIIEAAPISDGGPFVPNVLLNENGSILITATLNGNIRISCTESKELLQEFPGKHKPGISSLAISNKFLVSGDHDGNLKLWQFTA</sequence>
<dbReference type="KEGG" id="ned:HUN01_16630"/>
<dbReference type="PROSITE" id="PS50082">
    <property type="entry name" value="WD_REPEATS_2"/>
    <property type="match status" value="3"/>
</dbReference>
<dbReference type="InterPro" id="IPR036322">
    <property type="entry name" value="WD40_repeat_dom_sf"/>
</dbReference>
<evidence type="ECO:0000256" key="1">
    <source>
        <dbReference type="ARBA" id="ARBA00022574"/>
    </source>
</evidence>
<name>A0A7D7LCZ8_9NOSO</name>
<keyword evidence="5" id="KW-1185">Reference proteome</keyword>
<proteinExistence type="predicted"/>
<accession>A0A7D7LCZ8</accession>
<keyword evidence="2" id="KW-0677">Repeat</keyword>
<keyword evidence="1 3" id="KW-0853">WD repeat</keyword>
<dbReference type="Pfam" id="PF00400">
    <property type="entry name" value="WD40"/>
    <property type="match status" value="1"/>
</dbReference>
<dbReference type="AlphaFoldDB" id="A0A7D7LCZ8"/>
<evidence type="ECO:0000256" key="3">
    <source>
        <dbReference type="PROSITE-ProRule" id="PRU00221"/>
    </source>
</evidence>
<dbReference type="PANTHER" id="PTHR19879">
    <property type="entry name" value="TRANSCRIPTION INITIATION FACTOR TFIID"/>
    <property type="match status" value="1"/>
</dbReference>
<dbReference type="InterPro" id="IPR015943">
    <property type="entry name" value="WD40/YVTN_repeat-like_dom_sf"/>
</dbReference>
<dbReference type="InterPro" id="IPR001680">
    <property type="entry name" value="WD40_rpt"/>
</dbReference>
<dbReference type="EMBL" id="CP054698">
    <property type="protein sequence ID" value="QMS89128.1"/>
    <property type="molecule type" value="Genomic_DNA"/>
</dbReference>
<dbReference type="Gene3D" id="2.130.10.10">
    <property type="entry name" value="YVTN repeat-like/Quinoprotein amine dehydrogenase"/>
    <property type="match status" value="2"/>
</dbReference>
<organism evidence="4 5">
    <name type="scientific">Nostoc edaphicum CCNP1411</name>
    <dbReference type="NCBI Taxonomy" id="1472755"/>
    <lineage>
        <taxon>Bacteria</taxon>
        <taxon>Bacillati</taxon>
        <taxon>Cyanobacteriota</taxon>
        <taxon>Cyanophyceae</taxon>
        <taxon>Nostocales</taxon>
        <taxon>Nostocaceae</taxon>
        <taxon>Nostoc</taxon>
    </lineage>
</organism>
<feature type="repeat" description="WD" evidence="3">
    <location>
        <begin position="44"/>
        <end position="85"/>
    </location>
</feature>
<gene>
    <name evidence="4" type="ORF">HUN01_16630</name>
</gene>
<dbReference type="PRINTS" id="PR00320">
    <property type="entry name" value="GPROTEINBRPT"/>
</dbReference>
<feature type="repeat" description="WD" evidence="3">
    <location>
        <begin position="305"/>
        <end position="338"/>
    </location>
</feature>
<evidence type="ECO:0000313" key="5">
    <source>
        <dbReference type="Proteomes" id="UP000514713"/>
    </source>
</evidence>